<evidence type="ECO:0000313" key="2">
    <source>
        <dbReference type="Proteomes" id="UP001177021"/>
    </source>
</evidence>
<protein>
    <submittedName>
        <fullName evidence="1">Uncharacterized protein</fullName>
    </submittedName>
</protein>
<organism evidence="1 2">
    <name type="scientific">Trifolium pratense</name>
    <name type="common">Red clover</name>
    <dbReference type="NCBI Taxonomy" id="57577"/>
    <lineage>
        <taxon>Eukaryota</taxon>
        <taxon>Viridiplantae</taxon>
        <taxon>Streptophyta</taxon>
        <taxon>Embryophyta</taxon>
        <taxon>Tracheophyta</taxon>
        <taxon>Spermatophyta</taxon>
        <taxon>Magnoliopsida</taxon>
        <taxon>eudicotyledons</taxon>
        <taxon>Gunneridae</taxon>
        <taxon>Pentapetalae</taxon>
        <taxon>rosids</taxon>
        <taxon>fabids</taxon>
        <taxon>Fabales</taxon>
        <taxon>Fabaceae</taxon>
        <taxon>Papilionoideae</taxon>
        <taxon>50 kb inversion clade</taxon>
        <taxon>NPAAA clade</taxon>
        <taxon>Hologalegina</taxon>
        <taxon>IRL clade</taxon>
        <taxon>Trifolieae</taxon>
        <taxon>Trifolium</taxon>
    </lineage>
</organism>
<reference evidence="1" key="1">
    <citation type="submission" date="2023-10" db="EMBL/GenBank/DDBJ databases">
        <authorList>
            <person name="Rodriguez Cubillos JULIANA M."/>
            <person name="De Vega J."/>
        </authorList>
    </citation>
    <scope>NUCLEOTIDE SEQUENCE</scope>
</reference>
<accession>A0ACB0IW98</accession>
<sequence length="63" mass="7013">MNTVRYFMFPILSILLMAISQMGLAQNLDQSPAPAPTSDAHNLDQGIAYFLMVIALVITYMLH</sequence>
<proteinExistence type="predicted"/>
<keyword evidence="2" id="KW-1185">Reference proteome</keyword>
<dbReference type="EMBL" id="CASHSV030000013">
    <property type="protein sequence ID" value="CAJ2636858.1"/>
    <property type="molecule type" value="Genomic_DNA"/>
</dbReference>
<comment type="caution">
    <text evidence="1">The sequence shown here is derived from an EMBL/GenBank/DDBJ whole genome shotgun (WGS) entry which is preliminary data.</text>
</comment>
<dbReference type="Proteomes" id="UP001177021">
    <property type="component" value="Unassembled WGS sequence"/>
</dbReference>
<name>A0ACB0IW98_TRIPR</name>
<evidence type="ECO:0000313" key="1">
    <source>
        <dbReference type="EMBL" id="CAJ2636858.1"/>
    </source>
</evidence>
<gene>
    <name evidence="1" type="ORF">MILVUS5_LOCUS7298</name>
</gene>